<dbReference type="OrthoDB" id="4529884at2"/>
<feature type="transmembrane region" description="Helical" evidence="1">
    <location>
        <begin position="162"/>
        <end position="184"/>
    </location>
</feature>
<keyword evidence="1" id="KW-0472">Membrane</keyword>
<dbReference type="AlphaFoldDB" id="A0A1J4P0B0"/>
<dbReference type="Proteomes" id="UP000034196">
    <property type="component" value="Unassembled WGS sequence"/>
</dbReference>
<dbReference type="RefSeq" id="WP_046587793.1">
    <property type="nucleotide sequence ID" value="NZ_LAVA02000034.1"/>
</dbReference>
<evidence type="ECO:0000313" key="3">
    <source>
        <dbReference type="Proteomes" id="UP000034196"/>
    </source>
</evidence>
<keyword evidence="1" id="KW-0812">Transmembrane</keyword>
<dbReference type="STRING" id="1428628.WN71_015875"/>
<organism evidence="2 3">
    <name type="scientific">Streptomyces mangrovisoli</name>
    <dbReference type="NCBI Taxonomy" id="1428628"/>
    <lineage>
        <taxon>Bacteria</taxon>
        <taxon>Bacillati</taxon>
        <taxon>Actinomycetota</taxon>
        <taxon>Actinomycetes</taxon>
        <taxon>Kitasatosporales</taxon>
        <taxon>Streptomycetaceae</taxon>
        <taxon>Streptomyces</taxon>
    </lineage>
</organism>
<feature type="transmembrane region" description="Helical" evidence="1">
    <location>
        <begin position="21"/>
        <end position="39"/>
    </location>
</feature>
<evidence type="ECO:0000313" key="2">
    <source>
        <dbReference type="EMBL" id="OIJ66901.1"/>
    </source>
</evidence>
<sequence>MPFLPVLHAELLKIRTVRSHLVALCAVLPVTVGFSVLAARGDGSSAEDPLFSAFFGVTFGQIAVVAFATAVVSAEFRDGALRVTLAAVPCRVRWFAAKALAVALPVLLVGLVTGVACGCAAAHPLSAGEQVRGAVGCGVYLTLMALAAVGVAAVLRSGVATLGLLIPLLLSVSFVIGDMSGTLADALPDRAGQVVLHSGSDGAFGMWSGLAVTAAWAAAALLAGTGRVRGCDA</sequence>
<dbReference type="EMBL" id="LAVA02000034">
    <property type="protein sequence ID" value="OIJ66901.1"/>
    <property type="molecule type" value="Genomic_DNA"/>
</dbReference>
<keyword evidence="1" id="KW-1133">Transmembrane helix</keyword>
<feature type="transmembrane region" description="Helical" evidence="1">
    <location>
        <begin position="204"/>
        <end position="223"/>
    </location>
</feature>
<gene>
    <name evidence="2" type="ORF">WN71_015875</name>
</gene>
<accession>A0A1J4P0B0</accession>
<feature type="transmembrane region" description="Helical" evidence="1">
    <location>
        <begin position="51"/>
        <end position="74"/>
    </location>
</feature>
<evidence type="ECO:0000256" key="1">
    <source>
        <dbReference type="SAM" id="Phobius"/>
    </source>
</evidence>
<proteinExistence type="predicted"/>
<feature type="transmembrane region" description="Helical" evidence="1">
    <location>
        <begin position="131"/>
        <end position="155"/>
    </location>
</feature>
<reference evidence="2" key="1">
    <citation type="submission" date="2016-10" db="EMBL/GenBank/DDBJ databases">
        <title>Genome sequence of Streptomyces mangrovisoli MUSC 149.</title>
        <authorList>
            <person name="Lee L.-H."/>
            <person name="Ser H.-L."/>
        </authorList>
    </citation>
    <scope>NUCLEOTIDE SEQUENCE [LARGE SCALE GENOMIC DNA]</scope>
    <source>
        <strain evidence="2">MUSC 149</strain>
    </source>
</reference>
<feature type="transmembrane region" description="Helical" evidence="1">
    <location>
        <begin position="95"/>
        <end position="125"/>
    </location>
</feature>
<comment type="caution">
    <text evidence="2">The sequence shown here is derived from an EMBL/GenBank/DDBJ whole genome shotgun (WGS) entry which is preliminary data.</text>
</comment>
<name>A0A1J4P0B0_9ACTN</name>
<protein>
    <submittedName>
        <fullName evidence="2">ABC transporter permease</fullName>
    </submittedName>
</protein>
<keyword evidence="3" id="KW-1185">Reference proteome</keyword>